<organism evidence="1">
    <name type="scientific">Vandammella animalimorsus</name>
    <dbReference type="NCBI Taxonomy" id="2029117"/>
    <lineage>
        <taxon>Bacteria</taxon>
        <taxon>Pseudomonadati</taxon>
        <taxon>Pseudomonadota</taxon>
        <taxon>Betaproteobacteria</taxon>
        <taxon>Burkholderiales</taxon>
        <taxon>Comamonadaceae</taxon>
        <taxon>Vandammella</taxon>
    </lineage>
</organism>
<dbReference type="EMBL" id="NSJE01000027">
    <property type="protein sequence ID" value="PAT41333.1"/>
    <property type="molecule type" value="Genomic_DNA"/>
</dbReference>
<dbReference type="RefSeq" id="WP_095552760.1">
    <property type="nucleotide sequence ID" value="NZ_NSJE01000027.1"/>
</dbReference>
<comment type="caution">
    <text evidence="1">The sequence shown here is derived from an EMBL/GenBank/DDBJ whole genome shotgun (WGS) entry which is preliminary data.</text>
</comment>
<accession>A0A2A2AU95</accession>
<name>A0A2A2AU95_9BURK</name>
<protein>
    <submittedName>
        <fullName evidence="1">DNA-binding protein</fullName>
    </submittedName>
</protein>
<keyword evidence="1" id="KW-0238">DNA-binding</keyword>
<proteinExistence type="predicted"/>
<dbReference type="Proteomes" id="UP000218439">
    <property type="component" value="Unassembled WGS sequence"/>
</dbReference>
<sequence>MSSTKLDLVLGEYLIDARQAALMFNIPTHWLSQAQQRHKRNIPYYRVNKLIRFKPNELHAWMEAQQPSAEEAADA</sequence>
<dbReference type="GO" id="GO:0003677">
    <property type="term" value="F:DNA binding"/>
    <property type="evidence" value="ECO:0007669"/>
    <property type="project" value="UniProtKB-KW"/>
</dbReference>
<reference evidence="1" key="1">
    <citation type="submission" date="2017-08" db="EMBL/GenBank/DDBJ databases">
        <title>WGS of Clinical strains of the CDC Group NO-1 linked to zoonotic infections in humans.</title>
        <authorList>
            <person name="Bernier A.-M."/>
            <person name="Bernard K."/>
        </authorList>
    </citation>
    <scope>NUCLEOTIDE SEQUENCE [LARGE SCALE GENOMIC DNA]</scope>
    <source>
        <strain evidence="1">NML120219</strain>
    </source>
</reference>
<dbReference type="AlphaFoldDB" id="A0A2A2AU95"/>
<evidence type="ECO:0000313" key="1">
    <source>
        <dbReference type="EMBL" id="PAT41333.1"/>
    </source>
</evidence>
<gene>
    <name evidence="1" type="ORF">CK621_13135</name>
</gene>